<dbReference type="Pfam" id="PF12846">
    <property type="entry name" value="AAA_10"/>
    <property type="match status" value="1"/>
</dbReference>
<name>A0A7W1T520_9LIST</name>
<dbReference type="InterPro" id="IPR025662">
    <property type="entry name" value="Sigma_54_int_dom_ATP-bd_1"/>
</dbReference>
<dbReference type="InterPro" id="IPR016628">
    <property type="entry name" value="ATPase_SAG2001_prd"/>
</dbReference>
<gene>
    <name evidence="2" type="ORF">HPK16_04360</name>
</gene>
<dbReference type="PROSITE" id="PS00675">
    <property type="entry name" value="SIGMA54_INTERACT_1"/>
    <property type="match status" value="1"/>
</dbReference>
<evidence type="ECO:0008006" key="4">
    <source>
        <dbReference type="Google" id="ProtNLM"/>
    </source>
</evidence>
<sequence length="831" mass="94969">MQLKTPMKAIKGNLLLTRKGDVFAYYRIKSQSIPMQNKDVVTNYKTRWRRLFEEITKYEDFHLSMYPQDYQLEARFGELEADIALDAEDLAGYYNSEAVRILKARLGRLTKYDFLVGVKLKTSAIRLDADLKENVQSVLATTTDTILNLFGVERHKTDAFFAQYAEVEETLAQVIASVQGQRITEDDLIYFNRYNFIRGLEHEVGIEQENRSVGAITNTVIDPTRMDTLRLTSNFETGFTSFLVVDEFLDNMAESDLFYETQSLPFPVEVGMKVHAESKSVTKTSLGMKKQQLRETEKEQNMSGDRADTAIVRSEQMIRQLQEDVKQDNINMMNWLATIVVTGDSKKECQRKASMVRRHLKGAGIKCQVPAADQLYLFYKMLPGATLDATDKNWIQKTTQDGLGECCFGVNAEVGSKIGFHIGWIDRFNEHTDLESAIQSSRDFVLYHPFMANQQIKGSKTRSPHVLITGDTGTGKSFLAKMLFLYSSMLDIKSLYIDPKKEMRKWIRKIIKNKEIREEFPLFVAHLEKLHYVTMDAREKENWGALDPIVLLPSMEAKELLQVVFQQVYDFKGKDVVHTAFLKAITSVIERKQAGEQVGSIHVIETMLTSDNQAVQEAAAFLQEIVADSILKLVIHDGSNPALSLTERISIIEIENLDLPEATDEFASYTDSQLKSCAIMFCLGKFCELFGQNKEEKTLEFIDEAWMITTSPQGKKVEKSMRRVGRSYNNALYFISQSTKDALTEEDSGNFGMAFAFDEPNERKDVLRWMNMETTKENEDMLESMFQGQCLFKDYYGRTAKMSVECLFSEWEGALATIEKSSVAYAEERYL</sequence>
<dbReference type="AlphaFoldDB" id="A0A7W1T520"/>
<comment type="caution">
    <text evidence="2">The sequence shown here is derived from an EMBL/GenBank/DDBJ whole genome shotgun (WGS) entry which is preliminary data.</text>
</comment>
<dbReference type="InterPro" id="IPR051162">
    <property type="entry name" value="T4SS_component"/>
</dbReference>
<dbReference type="InterPro" id="IPR027417">
    <property type="entry name" value="P-loop_NTPase"/>
</dbReference>
<dbReference type="PANTHER" id="PTHR30121">
    <property type="entry name" value="UNCHARACTERIZED PROTEIN YJGR-RELATED"/>
    <property type="match status" value="1"/>
</dbReference>
<organism evidence="2 3">
    <name type="scientific">Listeria rustica</name>
    <dbReference type="NCBI Taxonomy" id="2713503"/>
    <lineage>
        <taxon>Bacteria</taxon>
        <taxon>Bacillati</taxon>
        <taxon>Bacillota</taxon>
        <taxon>Bacilli</taxon>
        <taxon>Bacillales</taxon>
        <taxon>Listeriaceae</taxon>
        <taxon>Listeria</taxon>
    </lineage>
</organism>
<dbReference type="Proteomes" id="UP000548787">
    <property type="component" value="Unassembled WGS sequence"/>
</dbReference>
<proteinExistence type="predicted"/>
<dbReference type="PIRSF" id="PIRSF015040">
    <property type="entry name" value="ATPase_SAG2001_prd"/>
    <property type="match status" value="1"/>
</dbReference>
<feature type="compositionally biased region" description="Basic and acidic residues" evidence="1">
    <location>
        <begin position="292"/>
        <end position="306"/>
    </location>
</feature>
<reference evidence="2 3" key="1">
    <citation type="submission" date="2020-05" db="EMBL/GenBank/DDBJ databases">
        <authorList>
            <person name="Carlin C.R."/>
        </authorList>
    </citation>
    <scope>NUCLEOTIDE SEQUENCE [LARGE SCALE GENOMIC DNA]</scope>
    <source>
        <strain evidence="2 3">FSL W9-0585</strain>
    </source>
</reference>
<protein>
    <recommendedName>
        <fullName evidence="4">Conjugal transfer protein</fullName>
    </recommendedName>
</protein>
<reference evidence="2 3" key="2">
    <citation type="submission" date="2020-08" db="EMBL/GenBank/DDBJ databases">
        <title>Listeria ohnekaius sp. nov. and Listeria portnoyii sp. nov. isolated from non-agricultural and natural environments.</title>
        <authorList>
            <person name="Weller D."/>
            <person name="Belias A.M."/>
            <person name="Liao J."/>
            <person name="Guo S."/>
            <person name="Orsi R.H."/>
            <person name="Wiedmann M."/>
        </authorList>
    </citation>
    <scope>NUCLEOTIDE SEQUENCE [LARGE SCALE GENOMIC DNA]</scope>
    <source>
        <strain evidence="2 3">FSL W9-0585</strain>
    </source>
</reference>
<dbReference type="EMBL" id="JABJVM010000003">
    <property type="protein sequence ID" value="MBA3925569.1"/>
    <property type="molecule type" value="Genomic_DNA"/>
</dbReference>
<dbReference type="SUPFAM" id="SSF52540">
    <property type="entry name" value="P-loop containing nucleoside triphosphate hydrolases"/>
    <property type="match status" value="1"/>
</dbReference>
<feature type="region of interest" description="Disordered" evidence="1">
    <location>
        <begin position="285"/>
        <end position="306"/>
    </location>
</feature>
<evidence type="ECO:0000313" key="3">
    <source>
        <dbReference type="Proteomes" id="UP000548787"/>
    </source>
</evidence>
<dbReference type="PANTHER" id="PTHR30121:SF6">
    <property type="entry name" value="SLR6007 PROTEIN"/>
    <property type="match status" value="1"/>
</dbReference>
<accession>A0A7W1T520</accession>
<evidence type="ECO:0000256" key="1">
    <source>
        <dbReference type="SAM" id="MobiDB-lite"/>
    </source>
</evidence>
<keyword evidence="3" id="KW-1185">Reference proteome</keyword>
<dbReference type="Gene3D" id="3.40.50.300">
    <property type="entry name" value="P-loop containing nucleotide triphosphate hydrolases"/>
    <property type="match status" value="2"/>
</dbReference>
<evidence type="ECO:0000313" key="2">
    <source>
        <dbReference type="EMBL" id="MBA3925569.1"/>
    </source>
</evidence>